<keyword evidence="5 10" id="KW-0285">Flavoprotein</keyword>
<evidence type="ECO:0000256" key="2">
    <source>
        <dbReference type="ARBA" id="ARBA00004173"/>
    </source>
</evidence>
<dbReference type="InterPro" id="IPR001433">
    <property type="entry name" value="OxRdtase_FAD/NAD-bd"/>
</dbReference>
<keyword evidence="6 10" id="KW-0274">FAD</keyword>
<reference evidence="12 13" key="1">
    <citation type="journal article" date="2012" name="Nature">
        <title>Repeated polyploidization of Gossypium genomes and the evolution of spinnable cotton fibres.</title>
        <authorList>
            <person name="Paterson A.H."/>
            <person name="Wendel J.F."/>
            <person name="Gundlach H."/>
            <person name="Guo H."/>
            <person name="Jenkins J."/>
            <person name="Jin D."/>
            <person name="Llewellyn D."/>
            <person name="Showmaker K.C."/>
            <person name="Shu S."/>
            <person name="Udall J."/>
            <person name="Yoo M.J."/>
            <person name="Byers R."/>
            <person name="Chen W."/>
            <person name="Doron-Faigenboim A."/>
            <person name="Duke M.V."/>
            <person name="Gong L."/>
            <person name="Grimwood J."/>
            <person name="Grover C."/>
            <person name="Grupp K."/>
            <person name="Hu G."/>
            <person name="Lee T.H."/>
            <person name="Li J."/>
            <person name="Lin L."/>
            <person name="Liu T."/>
            <person name="Marler B.S."/>
            <person name="Page J.T."/>
            <person name="Roberts A.W."/>
            <person name="Romanel E."/>
            <person name="Sanders W.S."/>
            <person name="Szadkowski E."/>
            <person name="Tan X."/>
            <person name="Tang H."/>
            <person name="Xu C."/>
            <person name="Wang J."/>
            <person name="Wang Z."/>
            <person name="Zhang D."/>
            <person name="Zhang L."/>
            <person name="Ashrafi H."/>
            <person name="Bedon F."/>
            <person name="Bowers J.E."/>
            <person name="Brubaker C.L."/>
            <person name="Chee P.W."/>
            <person name="Das S."/>
            <person name="Gingle A.R."/>
            <person name="Haigler C.H."/>
            <person name="Harker D."/>
            <person name="Hoffmann L.V."/>
            <person name="Hovav R."/>
            <person name="Jones D.C."/>
            <person name="Lemke C."/>
            <person name="Mansoor S."/>
            <person name="ur Rahman M."/>
            <person name="Rainville L.N."/>
            <person name="Rambani A."/>
            <person name="Reddy U.K."/>
            <person name="Rong J.K."/>
            <person name="Saranga Y."/>
            <person name="Scheffler B.E."/>
            <person name="Scheffler J.A."/>
            <person name="Stelly D.M."/>
            <person name="Triplett B.A."/>
            <person name="Van Deynze A."/>
            <person name="Vaslin M.F."/>
            <person name="Waghmare V.N."/>
            <person name="Walford S.A."/>
            <person name="Wright R.J."/>
            <person name="Zaki E.A."/>
            <person name="Zhang T."/>
            <person name="Dennis E.S."/>
            <person name="Mayer K.F."/>
            <person name="Peterson D.G."/>
            <person name="Rokhsar D.S."/>
            <person name="Wang X."/>
            <person name="Schmutz J."/>
        </authorList>
    </citation>
    <scope>NUCLEOTIDE SEQUENCE [LARGE SCALE GENOMIC DNA]</scope>
</reference>
<dbReference type="EMBL" id="CM001749">
    <property type="protein sequence ID" value="KJB64791.1"/>
    <property type="molecule type" value="Genomic_DNA"/>
</dbReference>
<dbReference type="Gene3D" id="2.40.30.10">
    <property type="entry name" value="Translation factors"/>
    <property type="match status" value="1"/>
</dbReference>
<dbReference type="InterPro" id="IPR039261">
    <property type="entry name" value="FNR_nucleotide-bd"/>
</dbReference>
<dbReference type="CDD" id="cd06183">
    <property type="entry name" value="cyt_b5_reduct_like"/>
    <property type="match status" value="1"/>
</dbReference>
<feature type="domain" description="FAD-binding FR-type" evidence="11">
    <location>
        <begin position="74"/>
        <end position="182"/>
    </location>
</feature>
<organism evidence="12 13">
    <name type="scientific">Gossypium raimondii</name>
    <name type="common">Peruvian cotton</name>
    <name type="synonym">Gossypium klotzschianum subsp. raimondii</name>
    <dbReference type="NCBI Taxonomy" id="29730"/>
    <lineage>
        <taxon>Eukaryota</taxon>
        <taxon>Viridiplantae</taxon>
        <taxon>Streptophyta</taxon>
        <taxon>Embryophyta</taxon>
        <taxon>Tracheophyta</taxon>
        <taxon>Spermatophyta</taxon>
        <taxon>Magnoliopsida</taxon>
        <taxon>eudicotyledons</taxon>
        <taxon>Gunneridae</taxon>
        <taxon>Pentapetalae</taxon>
        <taxon>rosids</taxon>
        <taxon>malvids</taxon>
        <taxon>Malvales</taxon>
        <taxon>Malvaceae</taxon>
        <taxon>Malvoideae</taxon>
        <taxon>Gossypium</taxon>
    </lineage>
</organism>
<dbReference type="AlphaFoldDB" id="A0A0D2UA26"/>
<evidence type="ECO:0000256" key="6">
    <source>
        <dbReference type="ARBA" id="ARBA00022827"/>
    </source>
</evidence>
<evidence type="ECO:0000259" key="11">
    <source>
        <dbReference type="PROSITE" id="PS51384"/>
    </source>
</evidence>
<keyword evidence="13" id="KW-1185">Reference proteome</keyword>
<feature type="binding site" evidence="10">
    <location>
        <position position="132"/>
    </location>
    <ligand>
        <name>FAD</name>
        <dbReference type="ChEBI" id="CHEBI:57692"/>
    </ligand>
</feature>
<name>A0A0D2UA26_GOSRA</name>
<gene>
    <name evidence="12" type="ORF">B456_010G064900</name>
</gene>
<evidence type="ECO:0000256" key="5">
    <source>
        <dbReference type="ARBA" id="ARBA00022630"/>
    </source>
</evidence>
<comment type="similarity">
    <text evidence="3">Belongs to the flavoprotein pyridine nucleotide cytochrome reductase family.</text>
</comment>
<dbReference type="InterPro" id="IPR017938">
    <property type="entry name" value="Riboflavin_synthase-like_b-brl"/>
</dbReference>
<dbReference type="GO" id="GO:0005739">
    <property type="term" value="C:mitochondrion"/>
    <property type="evidence" value="ECO:0007669"/>
    <property type="project" value="UniProtKB-SubCell"/>
</dbReference>
<feature type="binding site" evidence="10">
    <location>
        <position position="133"/>
    </location>
    <ligand>
        <name>FAD</name>
        <dbReference type="ChEBI" id="CHEBI:57692"/>
    </ligand>
</feature>
<protein>
    <recommendedName>
        <fullName evidence="4">cytochrome-b5 reductase</fullName>
        <ecNumber evidence="4">1.6.2.2</ecNumber>
    </recommendedName>
</protein>
<dbReference type="Pfam" id="PF00175">
    <property type="entry name" value="NAD_binding_1"/>
    <property type="match status" value="1"/>
</dbReference>
<keyword evidence="7" id="KW-0560">Oxidoreductase</keyword>
<sequence>MAATFFRRLSKATPATFNNAFRGQPKSGFAGFRFATIATVAGGISTYYCFSDSNLVHLDQVNEETGRKVALKSDKWLEFKLQDTARVSHNTHLFRFSFDPSAKLGLDVASCILTRAPLGQDAEGKTKYVIRPYTPISDPDAKGYFDLLIKVYPEGKMSQHFASLKPGDVVEVKGPIEKLRYSPNMKKHIGMIAGGTGITPMLQVIEAILKNPDDKTQVSLLYANVSPDDILLKQKLDILAASHPNLKVYYTVDNPTKTWKGGAGFISKDMVTKGLPGPAEDTLILVSHFLNYQPFFFYSVCQGME</sequence>
<feature type="binding site" evidence="10">
    <location>
        <position position="148"/>
    </location>
    <ligand>
        <name>FAD</name>
        <dbReference type="ChEBI" id="CHEBI:57692"/>
    </ligand>
</feature>
<proteinExistence type="inferred from homology"/>
<dbReference type="PROSITE" id="PS51384">
    <property type="entry name" value="FAD_FR"/>
    <property type="match status" value="1"/>
</dbReference>
<accession>A0A0D2UA26</accession>
<evidence type="ECO:0000313" key="12">
    <source>
        <dbReference type="EMBL" id="KJB64791.1"/>
    </source>
</evidence>
<keyword evidence="8" id="KW-0520">NAD</keyword>
<evidence type="ECO:0000256" key="7">
    <source>
        <dbReference type="ARBA" id="ARBA00023002"/>
    </source>
</evidence>
<dbReference type="SUPFAM" id="SSF63380">
    <property type="entry name" value="Riboflavin synthase domain-like"/>
    <property type="match status" value="1"/>
</dbReference>
<dbReference type="InterPro" id="IPR001834">
    <property type="entry name" value="CBR-like"/>
</dbReference>
<feature type="binding site" evidence="10">
    <location>
        <position position="156"/>
    </location>
    <ligand>
        <name>FAD</name>
        <dbReference type="ChEBI" id="CHEBI:57692"/>
    </ligand>
</feature>
<keyword evidence="9" id="KW-0496">Mitochondrion</keyword>
<dbReference type="PRINTS" id="PR00406">
    <property type="entry name" value="CYTB5RDTASE"/>
</dbReference>
<dbReference type="FunFam" id="3.40.50.80:FF:000009">
    <property type="entry name" value="NADH-cytochrome b5 reductase"/>
    <property type="match status" value="1"/>
</dbReference>
<dbReference type="InterPro" id="IPR017927">
    <property type="entry name" value="FAD-bd_FR_type"/>
</dbReference>
<dbReference type="Gramene" id="KJB64791">
    <property type="protein sequence ID" value="KJB64791"/>
    <property type="gene ID" value="B456_010G064900"/>
</dbReference>
<dbReference type="Pfam" id="PF00970">
    <property type="entry name" value="FAD_binding_6"/>
    <property type="match status" value="1"/>
</dbReference>
<dbReference type="Proteomes" id="UP000032304">
    <property type="component" value="Chromosome 10"/>
</dbReference>
<evidence type="ECO:0000256" key="8">
    <source>
        <dbReference type="ARBA" id="ARBA00023027"/>
    </source>
</evidence>
<comment type="subcellular location">
    <subcellularLocation>
        <location evidence="2">Mitochondrion</location>
    </subcellularLocation>
</comment>
<feature type="binding site" evidence="10">
    <location>
        <position position="199"/>
    </location>
    <ligand>
        <name>FAD</name>
        <dbReference type="ChEBI" id="CHEBI:57692"/>
    </ligand>
</feature>
<dbReference type="FunFam" id="2.40.30.10:FF:000032">
    <property type="entry name" value="NADH-cytochrome b5 reductase"/>
    <property type="match status" value="1"/>
</dbReference>
<evidence type="ECO:0000256" key="10">
    <source>
        <dbReference type="PIRSR" id="PIRSR601834-1"/>
    </source>
</evidence>
<feature type="binding site" evidence="10">
    <location>
        <position position="158"/>
    </location>
    <ligand>
        <name>FAD</name>
        <dbReference type="ChEBI" id="CHEBI:57692"/>
    </ligand>
</feature>
<dbReference type="PANTHER" id="PTHR19370:SF171">
    <property type="entry name" value="NADH-CYTOCHROME B5 REDUCTASE 2"/>
    <property type="match status" value="1"/>
</dbReference>
<dbReference type="InterPro" id="IPR008333">
    <property type="entry name" value="Cbr1-like_FAD-bd_dom"/>
</dbReference>
<evidence type="ECO:0000256" key="9">
    <source>
        <dbReference type="ARBA" id="ARBA00023128"/>
    </source>
</evidence>
<feature type="binding site" evidence="10">
    <location>
        <position position="150"/>
    </location>
    <ligand>
        <name>FAD</name>
        <dbReference type="ChEBI" id="CHEBI:57692"/>
    </ligand>
</feature>
<comment type="cofactor">
    <cofactor evidence="1 10">
        <name>FAD</name>
        <dbReference type="ChEBI" id="CHEBI:57692"/>
    </cofactor>
</comment>
<evidence type="ECO:0000256" key="4">
    <source>
        <dbReference type="ARBA" id="ARBA00012011"/>
    </source>
</evidence>
<feature type="binding site" evidence="10">
    <location>
        <position position="157"/>
    </location>
    <ligand>
        <name>FAD</name>
        <dbReference type="ChEBI" id="CHEBI:57692"/>
    </ligand>
</feature>
<evidence type="ECO:0000256" key="3">
    <source>
        <dbReference type="ARBA" id="ARBA00006105"/>
    </source>
</evidence>
<evidence type="ECO:0000313" key="13">
    <source>
        <dbReference type="Proteomes" id="UP000032304"/>
    </source>
</evidence>
<dbReference type="GO" id="GO:0090524">
    <property type="term" value="F:cytochrome-b5 reductase activity, acting on NADH"/>
    <property type="evidence" value="ECO:0007669"/>
    <property type="project" value="UniProtKB-EC"/>
</dbReference>
<evidence type="ECO:0000256" key="1">
    <source>
        <dbReference type="ARBA" id="ARBA00001974"/>
    </source>
</evidence>
<dbReference type="PANTHER" id="PTHR19370">
    <property type="entry name" value="NADH-CYTOCHROME B5 REDUCTASE"/>
    <property type="match status" value="1"/>
</dbReference>
<dbReference type="Gene3D" id="3.40.50.80">
    <property type="entry name" value="Nucleotide-binding domain of ferredoxin-NADP reductase (FNR) module"/>
    <property type="match status" value="1"/>
</dbReference>
<dbReference type="EC" id="1.6.2.2" evidence="4"/>
<dbReference type="SUPFAM" id="SSF52343">
    <property type="entry name" value="Ferredoxin reductase-like, C-terminal NADP-linked domain"/>
    <property type="match status" value="1"/>
</dbReference>
<feature type="binding site" evidence="10">
    <location>
        <position position="131"/>
    </location>
    <ligand>
        <name>FAD</name>
        <dbReference type="ChEBI" id="CHEBI:57692"/>
    </ligand>
</feature>